<evidence type="ECO:0000313" key="1">
    <source>
        <dbReference type="EMBL" id="MDP9923281.1"/>
    </source>
</evidence>
<sequence length="391" mass="42565">MRADACTPFVSAQVSIALERARLTRNLGRTLRDICGVPSGFPAEPGDHAGEPDFHWDASCDTRYAHEVPSLGGVLHVFQQGWTGIRAAAGSLPGRKLAIRPEAPVPQPVLRKLARSIVDAAPQRILVQGMSDVLGPLVDELAAQGLHERLFVSLHGAPSQWFSASEARYAFKCLALARSGKIRRLHVMKAGFEFPAARLYSPMLFNLPPCLSVEALEAGVAPGTAQEERASVLVPGWTGWRKNIHTNALGAALSPRVAEVLAFGRNLALPQPLDAKIRLVPFGSREQTFALIQASALVMNVSLVDCHPMVHLEAQALGRACLRGPLFLDALEDHPYVRLTEVADVSSPGRIRSGVERVLDVPPDERRALVHDYQAASNRVALQRYHEFLEL</sequence>
<evidence type="ECO:0000313" key="2">
    <source>
        <dbReference type="Proteomes" id="UP001244295"/>
    </source>
</evidence>
<dbReference type="SUPFAM" id="SSF53756">
    <property type="entry name" value="UDP-Glycosyltransferase/glycogen phosphorylase"/>
    <property type="match status" value="1"/>
</dbReference>
<evidence type="ECO:0008006" key="3">
    <source>
        <dbReference type="Google" id="ProtNLM"/>
    </source>
</evidence>
<comment type="caution">
    <text evidence="1">The sequence shown here is derived from an EMBL/GenBank/DDBJ whole genome shotgun (WGS) entry which is preliminary data.</text>
</comment>
<gene>
    <name evidence="1" type="ORF">J2W25_002302</name>
</gene>
<name>A0AAW8DVJ8_9BURK</name>
<accession>A0AAW8DVJ8</accession>
<dbReference type="AlphaFoldDB" id="A0AAW8DVJ8"/>
<protein>
    <recommendedName>
        <fullName evidence="3">Glycosyltransferase family 1 protein</fullName>
    </recommendedName>
</protein>
<dbReference type="EMBL" id="JAUSRR010000003">
    <property type="protein sequence ID" value="MDP9923281.1"/>
    <property type="molecule type" value="Genomic_DNA"/>
</dbReference>
<proteinExistence type="predicted"/>
<organism evidence="1 2">
    <name type="scientific">Variovorax boronicumulans</name>
    <dbReference type="NCBI Taxonomy" id="436515"/>
    <lineage>
        <taxon>Bacteria</taxon>
        <taxon>Pseudomonadati</taxon>
        <taxon>Pseudomonadota</taxon>
        <taxon>Betaproteobacteria</taxon>
        <taxon>Burkholderiales</taxon>
        <taxon>Comamonadaceae</taxon>
        <taxon>Variovorax</taxon>
    </lineage>
</organism>
<dbReference type="Proteomes" id="UP001244295">
    <property type="component" value="Unassembled WGS sequence"/>
</dbReference>
<dbReference type="RefSeq" id="WP_307636800.1">
    <property type="nucleotide sequence ID" value="NZ_JAUSRR010000003.1"/>
</dbReference>
<reference evidence="1" key="1">
    <citation type="submission" date="2023-07" db="EMBL/GenBank/DDBJ databases">
        <title>Sorghum-associated microbial communities from plants grown in Nebraska, USA.</title>
        <authorList>
            <person name="Schachtman D."/>
        </authorList>
    </citation>
    <scope>NUCLEOTIDE SEQUENCE</scope>
    <source>
        <strain evidence="1">DS2795</strain>
    </source>
</reference>